<keyword evidence="11" id="KW-0282">Flagellum</keyword>
<dbReference type="Proteomes" id="UP000504844">
    <property type="component" value="Chromosome"/>
</dbReference>
<keyword evidence="4 9" id="KW-0812">Transmembrane</keyword>
<organism evidence="11 12">
    <name type="scientific">Deefgea piscis</name>
    <dbReference type="NCBI Taxonomy" id="2739061"/>
    <lineage>
        <taxon>Bacteria</taxon>
        <taxon>Pseudomonadati</taxon>
        <taxon>Pseudomonadota</taxon>
        <taxon>Betaproteobacteria</taxon>
        <taxon>Neisseriales</taxon>
        <taxon>Chitinibacteraceae</taxon>
        <taxon>Deefgea</taxon>
    </lineage>
</organism>
<keyword evidence="8" id="KW-0175">Coiled coil</keyword>
<dbReference type="PROSITE" id="PS51123">
    <property type="entry name" value="OMPA_2"/>
    <property type="match status" value="1"/>
</dbReference>
<evidence type="ECO:0000259" key="10">
    <source>
        <dbReference type="PROSITE" id="PS51123"/>
    </source>
</evidence>
<dbReference type="Pfam" id="PF00691">
    <property type="entry name" value="OmpA"/>
    <property type="match status" value="1"/>
</dbReference>
<evidence type="ECO:0000256" key="8">
    <source>
        <dbReference type="SAM" id="Coils"/>
    </source>
</evidence>
<evidence type="ECO:0000256" key="5">
    <source>
        <dbReference type="ARBA" id="ARBA00022989"/>
    </source>
</evidence>
<gene>
    <name evidence="11" type="primary">motB</name>
    <name evidence="11" type="ORF">HQN60_14530</name>
</gene>
<dbReference type="GO" id="GO:0005886">
    <property type="term" value="C:plasma membrane"/>
    <property type="evidence" value="ECO:0007669"/>
    <property type="project" value="UniProtKB-SubCell"/>
</dbReference>
<dbReference type="RefSeq" id="WP_173534341.1">
    <property type="nucleotide sequence ID" value="NZ_CP054143.1"/>
</dbReference>
<evidence type="ECO:0000256" key="9">
    <source>
        <dbReference type="SAM" id="Phobius"/>
    </source>
</evidence>
<evidence type="ECO:0000256" key="4">
    <source>
        <dbReference type="ARBA" id="ARBA00022692"/>
    </source>
</evidence>
<keyword evidence="12" id="KW-1185">Reference proteome</keyword>
<accession>A0A6M8SX60</accession>
<proteinExistence type="inferred from homology"/>
<dbReference type="EMBL" id="CP054143">
    <property type="protein sequence ID" value="QKJ67840.1"/>
    <property type="molecule type" value="Genomic_DNA"/>
</dbReference>
<dbReference type="InterPro" id="IPR006665">
    <property type="entry name" value="OmpA-like"/>
</dbReference>
<dbReference type="PANTHER" id="PTHR30329:SF21">
    <property type="entry name" value="LIPOPROTEIN YIAD-RELATED"/>
    <property type="match status" value="1"/>
</dbReference>
<evidence type="ECO:0000256" key="3">
    <source>
        <dbReference type="ARBA" id="ARBA00022475"/>
    </source>
</evidence>
<evidence type="ECO:0000256" key="6">
    <source>
        <dbReference type="ARBA" id="ARBA00023136"/>
    </source>
</evidence>
<dbReference type="Gene3D" id="3.30.1330.60">
    <property type="entry name" value="OmpA-like domain"/>
    <property type="match status" value="1"/>
</dbReference>
<dbReference type="InterPro" id="IPR025713">
    <property type="entry name" value="MotB-like_N_dom"/>
</dbReference>
<sequence length="307" mass="33159">MSDDSQRPIVVKKIKKGGGGHHGGAWKIAYADFVTAMMAFFLLMWLLGSVSKGNLKGISDYFNNPLKVANAGGSGSGDADSLIQGGGNDITKQAGQVNKGAPPAQTEAAKDKKRLNELKQKFEALMDDKIKQNTNLGQYKNQIKLDMVAEGLRIQIVDEQNRPMFKSGSSELEDYAHGVLQEIAQLLNEVPNTVSLAGHTDGTQFAGGAAGFTNWELSSERANSSRRELIIGGLDPEKVLRVNGFGDVIPLDKGNVYNPVNRRISIVVLNRDAETDIRRQAGQSEDAVEPVASAQEGFVNPIKKPVQ</sequence>
<dbReference type="NCBIfam" id="NF006548">
    <property type="entry name" value="PRK09041.1"/>
    <property type="match status" value="1"/>
</dbReference>
<comment type="subcellular location">
    <subcellularLocation>
        <location evidence="1">Cell membrane</location>
        <topology evidence="1">Single-pass membrane protein</topology>
    </subcellularLocation>
</comment>
<feature type="transmembrane region" description="Helical" evidence="9">
    <location>
        <begin position="28"/>
        <end position="47"/>
    </location>
</feature>
<comment type="similarity">
    <text evidence="2">Belongs to the MotB family.</text>
</comment>
<evidence type="ECO:0000256" key="2">
    <source>
        <dbReference type="ARBA" id="ARBA00008914"/>
    </source>
</evidence>
<dbReference type="InterPro" id="IPR050330">
    <property type="entry name" value="Bact_OuterMem_StrucFunc"/>
</dbReference>
<dbReference type="CDD" id="cd07185">
    <property type="entry name" value="OmpA_C-like"/>
    <property type="match status" value="1"/>
</dbReference>
<feature type="domain" description="OmpA-like" evidence="10">
    <location>
        <begin position="152"/>
        <end position="272"/>
    </location>
</feature>
<evidence type="ECO:0000256" key="7">
    <source>
        <dbReference type="PROSITE-ProRule" id="PRU00473"/>
    </source>
</evidence>
<reference evidence="11 12" key="1">
    <citation type="submission" date="2020-05" db="EMBL/GenBank/DDBJ databases">
        <title>Complete genome sequence of Deefgea sp. D17.</title>
        <authorList>
            <person name="Bae J.-W."/>
            <person name="Han J.E."/>
        </authorList>
    </citation>
    <scope>NUCLEOTIDE SEQUENCE [LARGE SCALE GENOMIC DNA]</scope>
    <source>
        <strain evidence="11 12">D17</strain>
    </source>
</reference>
<keyword evidence="5 9" id="KW-1133">Transmembrane helix</keyword>
<keyword evidence="3" id="KW-1003">Cell membrane</keyword>
<evidence type="ECO:0000256" key="1">
    <source>
        <dbReference type="ARBA" id="ARBA00004162"/>
    </source>
</evidence>
<evidence type="ECO:0000313" key="11">
    <source>
        <dbReference type="EMBL" id="QKJ67840.1"/>
    </source>
</evidence>
<dbReference type="Pfam" id="PF13677">
    <property type="entry name" value="MotB_plug"/>
    <property type="match status" value="1"/>
</dbReference>
<dbReference type="PANTHER" id="PTHR30329">
    <property type="entry name" value="STATOR ELEMENT OF FLAGELLAR MOTOR COMPLEX"/>
    <property type="match status" value="1"/>
</dbReference>
<name>A0A6M8SX60_9NEIS</name>
<protein>
    <submittedName>
        <fullName evidence="11">Flagellar motor protein MotB</fullName>
    </submittedName>
</protein>
<evidence type="ECO:0000313" key="12">
    <source>
        <dbReference type="Proteomes" id="UP000504844"/>
    </source>
</evidence>
<dbReference type="KEGG" id="dee:HQN60_14530"/>
<dbReference type="InterPro" id="IPR036737">
    <property type="entry name" value="OmpA-like_sf"/>
</dbReference>
<dbReference type="AlphaFoldDB" id="A0A6M8SX60"/>
<keyword evidence="6 7" id="KW-0472">Membrane</keyword>
<feature type="coiled-coil region" evidence="8">
    <location>
        <begin position="108"/>
        <end position="135"/>
    </location>
</feature>
<keyword evidence="11" id="KW-0966">Cell projection</keyword>
<dbReference type="SUPFAM" id="SSF103088">
    <property type="entry name" value="OmpA-like"/>
    <property type="match status" value="1"/>
</dbReference>
<keyword evidence="11" id="KW-0969">Cilium</keyword>